<keyword evidence="2" id="KW-1185">Reference proteome</keyword>
<accession>A0A8X6X8L5</accession>
<reference evidence="1" key="1">
    <citation type="submission" date="2020-08" db="EMBL/GenBank/DDBJ databases">
        <title>Multicomponent nature underlies the extraordinary mechanical properties of spider dragline silk.</title>
        <authorList>
            <person name="Kono N."/>
            <person name="Nakamura H."/>
            <person name="Mori M."/>
            <person name="Yoshida Y."/>
            <person name="Ohtoshi R."/>
            <person name="Malay A.D."/>
            <person name="Moran D.A.P."/>
            <person name="Tomita M."/>
            <person name="Numata K."/>
            <person name="Arakawa K."/>
        </authorList>
    </citation>
    <scope>NUCLEOTIDE SEQUENCE</scope>
</reference>
<organism evidence="1 2">
    <name type="scientific">Trichonephila inaurata madagascariensis</name>
    <dbReference type="NCBI Taxonomy" id="2747483"/>
    <lineage>
        <taxon>Eukaryota</taxon>
        <taxon>Metazoa</taxon>
        <taxon>Ecdysozoa</taxon>
        <taxon>Arthropoda</taxon>
        <taxon>Chelicerata</taxon>
        <taxon>Arachnida</taxon>
        <taxon>Araneae</taxon>
        <taxon>Araneomorphae</taxon>
        <taxon>Entelegynae</taxon>
        <taxon>Araneoidea</taxon>
        <taxon>Nephilidae</taxon>
        <taxon>Trichonephila</taxon>
        <taxon>Trichonephila inaurata</taxon>
    </lineage>
</organism>
<comment type="caution">
    <text evidence="1">The sequence shown here is derived from an EMBL/GenBank/DDBJ whole genome shotgun (WGS) entry which is preliminary data.</text>
</comment>
<proteinExistence type="predicted"/>
<gene>
    <name evidence="1" type="ORF">TNIN_286271</name>
</gene>
<sequence length="130" mass="15011">MDTLKSLLIKLSNFRNEYHEIVDNDLEPLELEILDLKDDSEDIQLAVDNRIHLAADAIMNDLIGRLWKKTRRATRFTTLGWSASNSLLLPDSICRDKDLSDYFSTETKTLGLSWKPQSLLSRFHPCPHKL</sequence>
<dbReference type="AlphaFoldDB" id="A0A8X6X8L5"/>
<protein>
    <submittedName>
        <fullName evidence="1">Uncharacterized protein</fullName>
    </submittedName>
</protein>
<evidence type="ECO:0000313" key="2">
    <source>
        <dbReference type="Proteomes" id="UP000886998"/>
    </source>
</evidence>
<name>A0A8X6X8L5_9ARAC</name>
<evidence type="ECO:0000313" key="1">
    <source>
        <dbReference type="EMBL" id="GFY48853.1"/>
    </source>
</evidence>
<dbReference type="EMBL" id="BMAV01006674">
    <property type="protein sequence ID" value="GFY48853.1"/>
    <property type="molecule type" value="Genomic_DNA"/>
</dbReference>
<dbReference type="Proteomes" id="UP000886998">
    <property type="component" value="Unassembled WGS sequence"/>
</dbReference>